<dbReference type="Gene3D" id="1.10.3210.10">
    <property type="entry name" value="Hypothetical protein af1432"/>
    <property type="match status" value="1"/>
</dbReference>
<name>A0A9J6P1Z6_9CLOT</name>
<dbReference type="SUPFAM" id="SSF109604">
    <property type="entry name" value="HD-domain/PDEase-like"/>
    <property type="match status" value="1"/>
</dbReference>
<keyword evidence="3" id="KW-1185">Reference proteome</keyword>
<reference evidence="2" key="1">
    <citation type="journal article" date="2021" name="mSystems">
        <title>Bacteria and Archaea Synergistically Convert Glycine Betaine to Biogenic Methane in the Formosa Cold Seep of the South China Sea.</title>
        <authorList>
            <person name="Li L."/>
            <person name="Zhang W."/>
            <person name="Zhang S."/>
            <person name="Song L."/>
            <person name="Sun Q."/>
            <person name="Zhang H."/>
            <person name="Xiang H."/>
            <person name="Dong X."/>
        </authorList>
    </citation>
    <scope>NUCLEOTIDE SEQUENCE</scope>
    <source>
        <strain evidence="2">ZWT</strain>
    </source>
</reference>
<dbReference type="CDD" id="cd00077">
    <property type="entry name" value="HDc"/>
    <property type="match status" value="1"/>
</dbReference>
<organism evidence="2 3">
    <name type="scientific">Oceanirhabdus seepicola</name>
    <dbReference type="NCBI Taxonomy" id="2828781"/>
    <lineage>
        <taxon>Bacteria</taxon>
        <taxon>Bacillati</taxon>
        <taxon>Bacillota</taxon>
        <taxon>Clostridia</taxon>
        <taxon>Eubacteriales</taxon>
        <taxon>Clostridiaceae</taxon>
        <taxon>Oceanirhabdus</taxon>
    </lineage>
</organism>
<dbReference type="AlphaFoldDB" id="A0A9J6P1Z6"/>
<reference evidence="2" key="2">
    <citation type="submission" date="2021-04" db="EMBL/GenBank/DDBJ databases">
        <authorList>
            <person name="Dong X."/>
        </authorList>
    </citation>
    <scope>NUCLEOTIDE SEQUENCE</scope>
    <source>
        <strain evidence="2">ZWT</strain>
    </source>
</reference>
<evidence type="ECO:0000313" key="3">
    <source>
        <dbReference type="Proteomes" id="UP001056429"/>
    </source>
</evidence>
<dbReference type="InterPro" id="IPR003607">
    <property type="entry name" value="HD/PDEase_dom"/>
</dbReference>
<dbReference type="Pfam" id="PF01966">
    <property type="entry name" value="HD"/>
    <property type="match status" value="1"/>
</dbReference>
<protein>
    <submittedName>
        <fullName evidence="2">HD domain-containing protein</fullName>
    </submittedName>
</protein>
<comment type="caution">
    <text evidence="2">The sequence shown here is derived from an EMBL/GenBank/DDBJ whole genome shotgun (WGS) entry which is preliminary data.</text>
</comment>
<accession>A0A9J6P1Z6</accession>
<dbReference type="PROSITE" id="PS51831">
    <property type="entry name" value="HD"/>
    <property type="match status" value="1"/>
</dbReference>
<dbReference type="Proteomes" id="UP001056429">
    <property type="component" value="Unassembled WGS sequence"/>
</dbReference>
<proteinExistence type="predicted"/>
<dbReference type="InterPro" id="IPR006674">
    <property type="entry name" value="HD_domain"/>
</dbReference>
<gene>
    <name evidence="2" type="ORF">KDK92_12980</name>
</gene>
<feature type="domain" description="HD" evidence="1">
    <location>
        <begin position="33"/>
        <end position="133"/>
    </location>
</feature>
<evidence type="ECO:0000313" key="2">
    <source>
        <dbReference type="EMBL" id="MCM1990639.1"/>
    </source>
</evidence>
<evidence type="ECO:0000259" key="1">
    <source>
        <dbReference type="PROSITE" id="PS51831"/>
    </source>
</evidence>
<dbReference type="EMBL" id="JAGSOJ010000002">
    <property type="protein sequence ID" value="MCM1990639.1"/>
    <property type="molecule type" value="Genomic_DNA"/>
</dbReference>
<dbReference type="RefSeq" id="WP_250859731.1">
    <property type="nucleotide sequence ID" value="NZ_JAGSOJ010000002.1"/>
</dbReference>
<sequence>MKRVNAILKNKKYIKVTKKIESYEKNREFCRHNISHFLNMSRILYILTLEEELKIDKEVVYAVGLLHDIGRGLQYEKGTPHEAGSVLLAKDILEESGYKNSEIEIINHAILAHRRYCGEGTMFEKLAYRADKLSRECYECSASYECKWNEEDKNIFIKY</sequence>
<dbReference type="SMART" id="SM00471">
    <property type="entry name" value="HDc"/>
    <property type="match status" value="1"/>
</dbReference>